<dbReference type="AlphaFoldDB" id="A0A392SW12"/>
<keyword evidence="3" id="KW-1185">Reference proteome</keyword>
<proteinExistence type="predicted"/>
<dbReference type="EMBL" id="LXQA010450547">
    <property type="protein sequence ID" value="MCI52642.1"/>
    <property type="molecule type" value="Genomic_DNA"/>
</dbReference>
<reference evidence="2 3" key="1">
    <citation type="journal article" date="2018" name="Front. Plant Sci.">
        <title>Red Clover (Trifolium pratense) and Zigzag Clover (T. medium) - A Picture of Genomic Similarities and Differences.</title>
        <authorList>
            <person name="Dluhosova J."/>
            <person name="Istvanek J."/>
            <person name="Nedelnik J."/>
            <person name="Repkova J."/>
        </authorList>
    </citation>
    <scope>NUCLEOTIDE SEQUENCE [LARGE SCALE GENOMIC DNA]</scope>
    <source>
        <strain evidence="3">cv. 10/8</strain>
        <tissue evidence="2">Leaf</tissue>
    </source>
</reference>
<evidence type="ECO:0000313" key="3">
    <source>
        <dbReference type="Proteomes" id="UP000265520"/>
    </source>
</evidence>
<comment type="caution">
    <text evidence="2">The sequence shown here is derived from an EMBL/GenBank/DDBJ whole genome shotgun (WGS) entry which is preliminary data.</text>
</comment>
<accession>A0A392SW12</accession>
<name>A0A392SW12_9FABA</name>
<evidence type="ECO:0000256" key="1">
    <source>
        <dbReference type="SAM" id="MobiDB-lite"/>
    </source>
</evidence>
<feature type="non-terminal residue" evidence="2">
    <location>
        <position position="1"/>
    </location>
</feature>
<organism evidence="2 3">
    <name type="scientific">Trifolium medium</name>
    <dbReference type="NCBI Taxonomy" id="97028"/>
    <lineage>
        <taxon>Eukaryota</taxon>
        <taxon>Viridiplantae</taxon>
        <taxon>Streptophyta</taxon>
        <taxon>Embryophyta</taxon>
        <taxon>Tracheophyta</taxon>
        <taxon>Spermatophyta</taxon>
        <taxon>Magnoliopsida</taxon>
        <taxon>eudicotyledons</taxon>
        <taxon>Gunneridae</taxon>
        <taxon>Pentapetalae</taxon>
        <taxon>rosids</taxon>
        <taxon>fabids</taxon>
        <taxon>Fabales</taxon>
        <taxon>Fabaceae</taxon>
        <taxon>Papilionoideae</taxon>
        <taxon>50 kb inversion clade</taxon>
        <taxon>NPAAA clade</taxon>
        <taxon>Hologalegina</taxon>
        <taxon>IRL clade</taxon>
        <taxon>Trifolieae</taxon>
        <taxon>Trifolium</taxon>
    </lineage>
</organism>
<feature type="region of interest" description="Disordered" evidence="1">
    <location>
        <begin position="1"/>
        <end position="33"/>
    </location>
</feature>
<protein>
    <submittedName>
        <fullName evidence="2">Uncharacterized protein</fullName>
    </submittedName>
</protein>
<evidence type="ECO:0000313" key="2">
    <source>
        <dbReference type="EMBL" id="MCI52642.1"/>
    </source>
</evidence>
<sequence>TDPETPPFYYTPGPLPPTHPAKSSNRPIDEATARQLDLYHLSTLRNQPPP</sequence>
<dbReference type="Proteomes" id="UP000265520">
    <property type="component" value="Unassembled WGS sequence"/>
</dbReference>